<dbReference type="AlphaFoldDB" id="A0A0G4I1M0"/>
<protein>
    <submittedName>
        <fullName evidence="1">Uncharacterized protein</fullName>
    </submittedName>
</protein>
<proteinExistence type="predicted"/>
<accession>A0A0G4I1M0</accession>
<dbReference type="EMBL" id="CDMZ01004755">
    <property type="protein sequence ID" value="CEM50784.1"/>
    <property type="molecule type" value="Genomic_DNA"/>
</dbReference>
<evidence type="ECO:0000313" key="1">
    <source>
        <dbReference type="EMBL" id="CEM50784.1"/>
    </source>
</evidence>
<dbReference type="VEuPathDB" id="CryptoDB:Cvel_10190"/>
<reference evidence="1" key="1">
    <citation type="submission" date="2014-11" db="EMBL/GenBank/DDBJ databases">
        <authorList>
            <person name="Otto D Thomas"/>
            <person name="Naeem Raeece"/>
        </authorList>
    </citation>
    <scope>NUCLEOTIDE SEQUENCE</scope>
</reference>
<organism evidence="1">
    <name type="scientific">Chromera velia CCMP2878</name>
    <dbReference type="NCBI Taxonomy" id="1169474"/>
    <lineage>
        <taxon>Eukaryota</taxon>
        <taxon>Sar</taxon>
        <taxon>Alveolata</taxon>
        <taxon>Colpodellida</taxon>
        <taxon>Chromeraceae</taxon>
        <taxon>Chromera</taxon>
    </lineage>
</organism>
<name>A0A0G4I1M0_9ALVE</name>
<sequence length="107" mass="12116">MGVEVARAKEGQHAPTKVKGISLRKEFKDRRDPSKPVVILEKQNKMDRVAPGTLLNLLWGSQLTVLTIETFVLESQTEPFSEDRLSVLGFREEALRLVISGDLKLWE</sequence>
<gene>
    <name evidence="1" type="ORF">Cvel_10190</name>
</gene>